<dbReference type="GO" id="GO:0030182">
    <property type="term" value="P:neuron differentiation"/>
    <property type="evidence" value="ECO:0007669"/>
    <property type="project" value="TreeGrafter"/>
</dbReference>
<keyword evidence="5 10" id="KW-0440">LIM domain</keyword>
<feature type="compositionally biased region" description="Polar residues" evidence="12">
    <location>
        <begin position="421"/>
        <end position="437"/>
    </location>
</feature>
<evidence type="ECO:0000256" key="7">
    <source>
        <dbReference type="ARBA" id="ARBA00023155"/>
    </source>
</evidence>
<dbReference type="Gene3D" id="2.10.110.10">
    <property type="entry name" value="Cysteine Rich Protein"/>
    <property type="match status" value="2"/>
</dbReference>
<evidence type="ECO:0000259" key="13">
    <source>
        <dbReference type="PROSITE" id="PS50023"/>
    </source>
</evidence>
<evidence type="ECO:0000256" key="1">
    <source>
        <dbReference type="ARBA" id="ARBA00004123"/>
    </source>
</evidence>
<dbReference type="FunFam" id="1.10.10.60:FF:000075">
    <property type="entry name" value="LIM/homeobox protein Lhx1"/>
    <property type="match status" value="1"/>
</dbReference>
<dbReference type="FunFam" id="2.10.110.10:FF:000046">
    <property type="entry name" value="LIM/homeobox protein Lhx1"/>
    <property type="match status" value="1"/>
</dbReference>
<feature type="DNA-binding region" description="Homeobox" evidence="9">
    <location>
        <begin position="240"/>
        <end position="299"/>
    </location>
</feature>
<feature type="domain" description="LIM zinc-binding" evidence="13">
    <location>
        <begin position="84"/>
        <end position="146"/>
    </location>
</feature>
<dbReference type="InterPro" id="IPR001356">
    <property type="entry name" value="HD"/>
</dbReference>
<dbReference type="InterPro" id="IPR050453">
    <property type="entry name" value="LIM_Homeobox_TF"/>
</dbReference>
<proteinExistence type="predicted"/>
<keyword evidence="16" id="KW-1185">Reference proteome</keyword>
<evidence type="ECO:0000256" key="6">
    <source>
        <dbReference type="ARBA" id="ARBA00023125"/>
    </source>
</evidence>
<evidence type="ECO:0000313" key="15">
    <source>
        <dbReference type="EMBL" id="CRK98066.1"/>
    </source>
</evidence>
<dbReference type="PROSITE" id="PS00478">
    <property type="entry name" value="LIM_DOMAIN_1"/>
    <property type="match status" value="2"/>
</dbReference>
<dbReference type="SMART" id="SM00389">
    <property type="entry name" value="HOX"/>
    <property type="match status" value="1"/>
</dbReference>
<keyword evidence="7 9" id="KW-0371">Homeobox</keyword>
<evidence type="ECO:0000256" key="2">
    <source>
        <dbReference type="ARBA" id="ARBA00022723"/>
    </source>
</evidence>
<dbReference type="FunFam" id="2.10.110.10:FF:000120">
    <property type="entry name" value="Insulin gene enhancer protein ISL-2"/>
    <property type="match status" value="1"/>
</dbReference>
<dbReference type="InterPro" id="IPR049618">
    <property type="entry name" value="Lhx1/5_LIM1"/>
</dbReference>
<dbReference type="PANTHER" id="PTHR24208">
    <property type="entry name" value="LIM/HOMEOBOX PROTEIN LHX"/>
    <property type="match status" value="1"/>
</dbReference>
<dbReference type="InterPro" id="IPR017970">
    <property type="entry name" value="Homeobox_CS"/>
</dbReference>
<organism evidence="15 16">
    <name type="scientific">Clunio marinus</name>
    <dbReference type="NCBI Taxonomy" id="568069"/>
    <lineage>
        <taxon>Eukaryota</taxon>
        <taxon>Metazoa</taxon>
        <taxon>Ecdysozoa</taxon>
        <taxon>Arthropoda</taxon>
        <taxon>Hexapoda</taxon>
        <taxon>Insecta</taxon>
        <taxon>Pterygota</taxon>
        <taxon>Neoptera</taxon>
        <taxon>Endopterygota</taxon>
        <taxon>Diptera</taxon>
        <taxon>Nematocera</taxon>
        <taxon>Chironomoidea</taxon>
        <taxon>Chironomidae</taxon>
        <taxon>Clunio</taxon>
    </lineage>
</organism>
<evidence type="ECO:0000259" key="14">
    <source>
        <dbReference type="PROSITE" id="PS50071"/>
    </source>
</evidence>
<evidence type="ECO:0000256" key="3">
    <source>
        <dbReference type="ARBA" id="ARBA00022737"/>
    </source>
</evidence>
<dbReference type="GO" id="GO:0000977">
    <property type="term" value="F:RNA polymerase II transcription regulatory region sequence-specific DNA binding"/>
    <property type="evidence" value="ECO:0007669"/>
    <property type="project" value="TreeGrafter"/>
</dbReference>
<dbReference type="GO" id="GO:0008270">
    <property type="term" value="F:zinc ion binding"/>
    <property type="evidence" value="ECO:0007669"/>
    <property type="project" value="InterPro"/>
</dbReference>
<dbReference type="PROSITE" id="PS00027">
    <property type="entry name" value="HOMEOBOX_1"/>
    <property type="match status" value="1"/>
</dbReference>
<evidence type="ECO:0000313" key="16">
    <source>
        <dbReference type="Proteomes" id="UP000183832"/>
    </source>
</evidence>
<gene>
    <name evidence="15" type="primary">putative LIM</name>
    <name evidence="15" type="synonym">homeobox protein Lhx1</name>
    <name evidence="15" type="ORF">CLUMA_CG011435</name>
</gene>
<keyword evidence="8 9" id="KW-0539">Nucleus</keyword>
<evidence type="ECO:0000256" key="10">
    <source>
        <dbReference type="PROSITE-ProRule" id="PRU00125"/>
    </source>
</evidence>
<dbReference type="CDD" id="cd09367">
    <property type="entry name" value="LIM1_Lhx1_Lhx5"/>
    <property type="match status" value="1"/>
</dbReference>
<reference evidence="15 16" key="1">
    <citation type="submission" date="2015-04" db="EMBL/GenBank/DDBJ databases">
        <authorList>
            <person name="Syromyatnikov M.Y."/>
            <person name="Popov V.N."/>
        </authorList>
    </citation>
    <scope>NUCLEOTIDE SEQUENCE [LARGE SCALE GENOMIC DNA]</scope>
</reference>
<dbReference type="InterPro" id="IPR009057">
    <property type="entry name" value="Homeodomain-like_sf"/>
</dbReference>
<feature type="compositionally biased region" description="Basic and acidic residues" evidence="12">
    <location>
        <begin position="219"/>
        <end position="237"/>
    </location>
</feature>
<dbReference type="SUPFAM" id="SSF57716">
    <property type="entry name" value="Glucocorticoid receptor-like (DNA-binding domain)"/>
    <property type="match status" value="2"/>
</dbReference>
<dbReference type="InterPro" id="IPR001781">
    <property type="entry name" value="Znf_LIM"/>
</dbReference>
<dbReference type="OrthoDB" id="10068367at2759"/>
<dbReference type="GO" id="GO:0005634">
    <property type="term" value="C:nucleus"/>
    <property type="evidence" value="ECO:0007669"/>
    <property type="project" value="UniProtKB-SubCell"/>
</dbReference>
<comment type="subcellular location">
    <subcellularLocation>
        <location evidence="1 9 11">Nucleus</location>
    </subcellularLocation>
</comment>
<feature type="domain" description="LIM zinc-binding" evidence="13">
    <location>
        <begin position="24"/>
        <end position="83"/>
    </location>
</feature>
<dbReference type="AlphaFoldDB" id="A0A1J1IE69"/>
<dbReference type="InterPro" id="IPR049619">
    <property type="entry name" value="Lhx1/5_LIM2"/>
</dbReference>
<keyword evidence="4 10" id="KW-0862">Zinc</keyword>
<dbReference type="Gene3D" id="1.10.10.60">
    <property type="entry name" value="Homeodomain-like"/>
    <property type="match status" value="1"/>
</dbReference>
<dbReference type="Proteomes" id="UP000183832">
    <property type="component" value="Unassembled WGS sequence"/>
</dbReference>
<evidence type="ECO:0000256" key="8">
    <source>
        <dbReference type="ARBA" id="ARBA00023242"/>
    </source>
</evidence>
<dbReference type="CDD" id="cd09375">
    <property type="entry name" value="LIM2_Lhx1_Lhx5"/>
    <property type="match status" value="1"/>
</dbReference>
<evidence type="ECO:0000256" key="5">
    <source>
        <dbReference type="ARBA" id="ARBA00023038"/>
    </source>
</evidence>
<feature type="region of interest" description="Disordered" evidence="12">
    <location>
        <begin position="391"/>
        <end position="437"/>
    </location>
</feature>
<protein>
    <submittedName>
        <fullName evidence="15">CLUMA_CG011435, isoform A</fullName>
    </submittedName>
</protein>
<keyword evidence="2 10" id="KW-0479">Metal-binding</keyword>
<dbReference type="PANTHER" id="PTHR24208:SF105">
    <property type="entry name" value="DLIM1"/>
    <property type="match status" value="1"/>
</dbReference>
<feature type="domain" description="Homeobox" evidence="14">
    <location>
        <begin position="238"/>
        <end position="298"/>
    </location>
</feature>
<evidence type="ECO:0000256" key="11">
    <source>
        <dbReference type="RuleBase" id="RU000682"/>
    </source>
</evidence>
<feature type="compositionally biased region" description="Polar residues" evidence="12">
    <location>
        <begin position="195"/>
        <end position="204"/>
    </location>
</feature>
<dbReference type="SUPFAM" id="SSF46689">
    <property type="entry name" value="Homeodomain-like"/>
    <property type="match status" value="1"/>
</dbReference>
<evidence type="ECO:0000256" key="12">
    <source>
        <dbReference type="SAM" id="MobiDB-lite"/>
    </source>
</evidence>
<accession>A0A1J1IE69</accession>
<dbReference type="CDD" id="cd00086">
    <property type="entry name" value="homeodomain"/>
    <property type="match status" value="1"/>
</dbReference>
<evidence type="ECO:0000256" key="4">
    <source>
        <dbReference type="ARBA" id="ARBA00022833"/>
    </source>
</evidence>
<evidence type="ECO:0000256" key="9">
    <source>
        <dbReference type="PROSITE-ProRule" id="PRU00108"/>
    </source>
</evidence>
<dbReference type="SMART" id="SM00132">
    <property type="entry name" value="LIM"/>
    <property type="match status" value="2"/>
</dbReference>
<dbReference type="PROSITE" id="PS50023">
    <property type="entry name" value="LIM_DOMAIN_2"/>
    <property type="match status" value="2"/>
</dbReference>
<dbReference type="Pfam" id="PF00046">
    <property type="entry name" value="Homeodomain"/>
    <property type="match status" value="1"/>
</dbReference>
<dbReference type="PROSITE" id="PS50071">
    <property type="entry name" value="HOMEOBOX_2"/>
    <property type="match status" value="1"/>
</dbReference>
<name>A0A1J1IE69_9DIPT</name>
<keyword evidence="6 9" id="KW-0238">DNA-binding</keyword>
<dbReference type="Pfam" id="PF00412">
    <property type="entry name" value="LIM"/>
    <property type="match status" value="2"/>
</dbReference>
<sequence length="437" mass="47925">MAFGSVLAHNQHNIGRSEPKGVGDPCAGCNKPILDKFLLNVLERGWHASCVRCCECLTPLTEKCFSREAKLYCRNDFFRRYGTKCSGCGQGIAPSDLVRKPRDKVFHLNCFTCCICRKQLSTGEQLYVLDDNKFICKDDYMLGKGSHHHHMTDSLMGSDCEEDDEDDDPIRPPLNLGHLGSNGPESVGHLGASDLSVQSMSTDSKNNDDSDQGSLDGDPDARGDSQSENKSPEDGAGSKRRGPRTTIKAKQLEVLKTAFSQTPKPTRHIREQLAKETGLPMRVIQVWFQNKRSKERRLKQLTSMGRGPFFGGSRKMRGFPMNLSPGGLDEPGFPYFASDKFDFGYGGPPFHPHESPFFPGHPGMPFNAPGGPMDHPGSMPGMVNEFSMTPEASFLNQPNGPPITGGANPSERSGSPEFMSNAGNFSESSNINEGLVW</sequence>
<keyword evidence="3" id="KW-0677">Repeat</keyword>
<dbReference type="EMBL" id="CVRI01000047">
    <property type="protein sequence ID" value="CRK98066.1"/>
    <property type="molecule type" value="Genomic_DNA"/>
</dbReference>
<dbReference type="GO" id="GO:0000981">
    <property type="term" value="F:DNA-binding transcription factor activity, RNA polymerase II-specific"/>
    <property type="evidence" value="ECO:0007669"/>
    <property type="project" value="InterPro"/>
</dbReference>
<feature type="compositionally biased region" description="Acidic residues" evidence="12">
    <location>
        <begin position="159"/>
        <end position="168"/>
    </location>
</feature>
<dbReference type="STRING" id="568069.A0A1J1IE69"/>
<feature type="region of interest" description="Disordered" evidence="12">
    <location>
        <begin position="155"/>
        <end position="250"/>
    </location>
</feature>